<name>A0A558DF92_9GAMM</name>
<dbReference type="InterPro" id="IPR000623">
    <property type="entry name" value="Shikimate_kinase/TSH1"/>
</dbReference>
<feature type="binding site" evidence="11">
    <location>
        <position position="18"/>
    </location>
    <ligand>
        <name>Mg(2+)</name>
        <dbReference type="ChEBI" id="CHEBI:18420"/>
    </ligand>
</feature>
<comment type="cofactor">
    <cofactor evidence="11">
        <name>Mg(2+)</name>
        <dbReference type="ChEBI" id="CHEBI:18420"/>
    </cofactor>
    <text evidence="11">Binds 1 Mg(2+) ion per subunit.</text>
</comment>
<organism evidence="12 13">
    <name type="scientific">Sedimenticola thiotaurini</name>
    <dbReference type="NCBI Taxonomy" id="1543721"/>
    <lineage>
        <taxon>Bacteria</taxon>
        <taxon>Pseudomonadati</taxon>
        <taxon>Pseudomonadota</taxon>
        <taxon>Gammaproteobacteria</taxon>
        <taxon>Chromatiales</taxon>
        <taxon>Sedimenticolaceae</taxon>
        <taxon>Sedimenticola</taxon>
    </lineage>
</organism>
<dbReference type="EMBL" id="VMRY01000003">
    <property type="protein sequence ID" value="TVT59690.1"/>
    <property type="molecule type" value="Genomic_DNA"/>
</dbReference>
<sequence>MNLPSNIFLIGPMGAGKSTIGRQVASLLGLDFDDTDHEIQRRTGVDIPTIFDFEGEEGFRKRESAVVDELTQRGGLVLATGGGSILDADNRRNLSSRGFVVYLYCSPEQQYERTLRDRNRPLLQTADPLGTLQALMTERDPLYRETADIIVTSEKRSATAVANEIVRKLRAE</sequence>
<comment type="catalytic activity">
    <reaction evidence="10 11">
        <text>shikimate + ATP = 3-phosphoshikimate + ADP + H(+)</text>
        <dbReference type="Rhea" id="RHEA:13121"/>
        <dbReference type="ChEBI" id="CHEBI:15378"/>
        <dbReference type="ChEBI" id="CHEBI:30616"/>
        <dbReference type="ChEBI" id="CHEBI:36208"/>
        <dbReference type="ChEBI" id="CHEBI:145989"/>
        <dbReference type="ChEBI" id="CHEBI:456216"/>
        <dbReference type="EC" id="2.7.1.71"/>
    </reaction>
</comment>
<feature type="binding site" evidence="11">
    <location>
        <position position="60"/>
    </location>
    <ligand>
        <name>substrate</name>
    </ligand>
</feature>
<accession>A0A558DF92</accession>
<evidence type="ECO:0000256" key="9">
    <source>
        <dbReference type="ARBA" id="ARBA00023141"/>
    </source>
</evidence>
<feature type="binding site" evidence="11">
    <location>
        <position position="139"/>
    </location>
    <ligand>
        <name>substrate</name>
    </ligand>
</feature>
<comment type="similarity">
    <text evidence="2 11">Belongs to the shikimate kinase family.</text>
</comment>
<dbReference type="UniPathway" id="UPA00053">
    <property type="reaction ID" value="UER00088"/>
</dbReference>
<reference evidence="12 13" key="1">
    <citation type="submission" date="2019-07" db="EMBL/GenBank/DDBJ databases">
        <title>The pathways for chlorine oxyanion respiration interact through the shared metabolite chlorate.</title>
        <authorList>
            <person name="Barnum T.P."/>
            <person name="Cheng Y."/>
            <person name="Hill K.A."/>
            <person name="Lucas L.N."/>
            <person name="Carlson H.K."/>
            <person name="Coates J.D."/>
        </authorList>
    </citation>
    <scope>NUCLEOTIDE SEQUENCE [LARGE SCALE GENOMIC DNA]</scope>
    <source>
        <strain evidence="12">BK-3</strain>
    </source>
</reference>
<feature type="binding site" evidence="11">
    <location>
        <begin position="14"/>
        <end position="19"/>
    </location>
    <ligand>
        <name>ATP</name>
        <dbReference type="ChEBI" id="CHEBI:30616"/>
    </ligand>
</feature>
<dbReference type="PRINTS" id="PR01100">
    <property type="entry name" value="SHIKIMTKNASE"/>
</dbReference>
<dbReference type="GO" id="GO:0009423">
    <property type="term" value="P:chorismate biosynthetic process"/>
    <property type="evidence" value="ECO:0007669"/>
    <property type="project" value="UniProtKB-UniRule"/>
</dbReference>
<evidence type="ECO:0000256" key="11">
    <source>
        <dbReference type="HAMAP-Rule" id="MF_00109"/>
    </source>
</evidence>
<feature type="binding site" evidence="11">
    <location>
        <position position="82"/>
    </location>
    <ligand>
        <name>substrate</name>
    </ligand>
</feature>
<dbReference type="GO" id="GO:0005524">
    <property type="term" value="F:ATP binding"/>
    <property type="evidence" value="ECO:0007669"/>
    <property type="project" value="UniProtKB-UniRule"/>
</dbReference>
<dbReference type="GO" id="GO:0005829">
    <property type="term" value="C:cytosol"/>
    <property type="evidence" value="ECO:0007669"/>
    <property type="project" value="TreeGrafter"/>
</dbReference>
<keyword evidence="11" id="KW-0963">Cytoplasm</keyword>
<dbReference type="CDD" id="cd00464">
    <property type="entry name" value="SK"/>
    <property type="match status" value="1"/>
</dbReference>
<dbReference type="GO" id="GO:0000287">
    <property type="term" value="F:magnesium ion binding"/>
    <property type="evidence" value="ECO:0007669"/>
    <property type="project" value="UniProtKB-UniRule"/>
</dbReference>
<evidence type="ECO:0000256" key="6">
    <source>
        <dbReference type="ARBA" id="ARBA00022741"/>
    </source>
</evidence>
<keyword evidence="4 11" id="KW-0028">Amino-acid biosynthesis</keyword>
<evidence type="ECO:0000256" key="5">
    <source>
        <dbReference type="ARBA" id="ARBA00022679"/>
    </source>
</evidence>
<dbReference type="GO" id="GO:0008652">
    <property type="term" value="P:amino acid biosynthetic process"/>
    <property type="evidence" value="ECO:0007669"/>
    <property type="project" value="UniProtKB-KW"/>
</dbReference>
<dbReference type="Proteomes" id="UP000317355">
    <property type="component" value="Unassembled WGS sequence"/>
</dbReference>
<keyword evidence="7 11" id="KW-0418">Kinase</keyword>
<feature type="binding site" evidence="11">
    <location>
        <position position="156"/>
    </location>
    <ligand>
        <name>ATP</name>
        <dbReference type="ChEBI" id="CHEBI:30616"/>
    </ligand>
</feature>
<proteinExistence type="inferred from homology"/>
<dbReference type="GO" id="GO:0009073">
    <property type="term" value="P:aromatic amino acid family biosynthetic process"/>
    <property type="evidence" value="ECO:0007669"/>
    <property type="project" value="UniProtKB-KW"/>
</dbReference>
<dbReference type="Pfam" id="PF01202">
    <property type="entry name" value="SKI"/>
    <property type="match status" value="1"/>
</dbReference>
<comment type="function">
    <text evidence="11">Catalyzes the specific phosphorylation of the 3-hydroxyl group of shikimic acid using ATP as a cosubstrate.</text>
</comment>
<gene>
    <name evidence="11 12" type="primary">aroK</name>
    <name evidence="12" type="ORF">FHK82_01545</name>
</gene>
<keyword evidence="6 11" id="KW-0547">Nucleotide-binding</keyword>
<dbReference type="PANTHER" id="PTHR21087:SF16">
    <property type="entry name" value="SHIKIMATE KINASE 1, CHLOROPLASTIC"/>
    <property type="match status" value="1"/>
</dbReference>
<keyword evidence="11" id="KW-0460">Magnesium</keyword>
<dbReference type="EC" id="2.7.1.71" evidence="3 11"/>
<dbReference type="SUPFAM" id="SSF52540">
    <property type="entry name" value="P-loop containing nucleoside triphosphate hydrolases"/>
    <property type="match status" value="1"/>
</dbReference>
<keyword evidence="11" id="KW-0479">Metal-binding</keyword>
<comment type="pathway">
    <text evidence="1 11">Metabolic intermediate biosynthesis; chorismate biosynthesis; chorismate from D-erythrose 4-phosphate and phosphoenolpyruvate: step 5/7.</text>
</comment>
<comment type="subunit">
    <text evidence="11">Monomer.</text>
</comment>
<dbReference type="InterPro" id="IPR031322">
    <property type="entry name" value="Shikimate/glucono_kinase"/>
</dbReference>
<evidence type="ECO:0000313" key="13">
    <source>
        <dbReference type="Proteomes" id="UP000317355"/>
    </source>
</evidence>
<evidence type="ECO:0000256" key="2">
    <source>
        <dbReference type="ARBA" id="ARBA00006997"/>
    </source>
</evidence>
<dbReference type="PANTHER" id="PTHR21087">
    <property type="entry name" value="SHIKIMATE KINASE"/>
    <property type="match status" value="1"/>
</dbReference>
<dbReference type="Gene3D" id="3.40.50.300">
    <property type="entry name" value="P-loop containing nucleotide triphosphate hydrolases"/>
    <property type="match status" value="1"/>
</dbReference>
<evidence type="ECO:0000256" key="10">
    <source>
        <dbReference type="ARBA" id="ARBA00048567"/>
    </source>
</evidence>
<comment type="subcellular location">
    <subcellularLocation>
        <location evidence="11">Cytoplasm</location>
    </subcellularLocation>
</comment>
<comment type="caution">
    <text evidence="12">The sequence shown here is derived from an EMBL/GenBank/DDBJ whole genome shotgun (WGS) entry which is preliminary data.</text>
</comment>
<evidence type="ECO:0000313" key="12">
    <source>
        <dbReference type="EMBL" id="TVT59690.1"/>
    </source>
</evidence>
<keyword evidence="9 11" id="KW-0057">Aromatic amino acid biosynthesis</keyword>
<dbReference type="HAMAP" id="MF_00109">
    <property type="entry name" value="Shikimate_kinase"/>
    <property type="match status" value="1"/>
</dbReference>
<dbReference type="AlphaFoldDB" id="A0A558DF92"/>
<keyword evidence="5 11" id="KW-0808">Transferase</keyword>
<evidence type="ECO:0000256" key="7">
    <source>
        <dbReference type="ARBA" id="ARBA00022777"/>
    </source>
</evidence>
<evidence type="ECO:0000256" key="8">
    <source>
        <dbReference type="ARBA" id="ARBA00022840"/>
    </source>
</evidence>
<dbReference type="GO" id="GO:0004765">
    <property type="term" value="F:shikimate kinase activity"/>
    <property type="evidence" value="ECO:0007669"/>
    <property type="project" value="UniProtKB-UniRule"/>
</dbReference>
<protein>
    <recommendedName>
        <fullName evidence="3 11">Shikimate kinase</fullName>
        <shortName evidence="11">SK</shortName>
        <ecNumber evidence="3 11">2.7.1.71</ecNumber>
    </recommendedName>
</protein>
<dbReference type="InterPro" id="IPR027417">
    <property type="entry name" value="P-loop_NTPase"/>
</dbReference>
<evidence type="ECO:0000256" key="4">
    <source>
        <dbReference type="ARBA" id="ARBA00022605"/>
    </source>
</evidence>
<feature type="binding site" evidence="11">
    <location>
        <position position="120"/>
    </location>
    <ligand>
        <name>ATP</name>
        <dbReference type="ChEBI" id="CHEBI:30616"/>
    </ligand>
</feature>
<dbReference type="NCBIfam" id="NF003456">
    <property type="entry name" value="PRK05057.1"/>
    <property type="match status" value="1"/>
</dbReference>
<dbReference type="InterPro" id="IPR023000">
    <property type="entry name" value="Shikimate_kinase_CS"/>
</dbReference>
<feature type="binding site" evidence="11">
    <location>
        <position position="36"/>
    </location>
    <ligand>
        <name>substrate</name>
    </ligand>
</feature>
<keyword evidence="8 11" id="KW-0067">ATP-binding</keyword>
<dbReference type="PROSITE" id="PS01128">
    <property type="entry name" value="SHIKIMATE_KINASE"/>
    <property type="match status" value="1"/>
</dbReference>
<dbReference type="STRING" id="1543721.AAY24_13380"/>
<evidence type="ECO:0000256" key="3">
    <source>
        <dbReference type="ARBA" id="ARBA00012154"/>
    </source>
</evidence>
<evidence type="ECO:0000256" key="1">
    <source>
        <dbReference type="ARBA" id="ARBA00004842"/>
    </source>
</evidence>